<protein>
    <submittedName>
        <fullName evidence="1">Uncharacterized protein</fullName>
    </submittedName>
</protein>
<name>A0ABV5H2W8_9FLAO</name>
<keyword evidence="2" id="KW-1185">Reference proteome</keyword>
<organism evidence="1 2">
    <name type="scientific">Algibacter miyuki</name>
    <dbReference type="NCBI Taxonomy" id="1306933"/>
    <lineage>
        <taxon>Bacteria</taxon>
        <taxon>Pseudomonadati</taxon>
        <taxon>Bacteroidota</taxon>
        <taxon>Flavobacteriia</taxon>
        <taxon>Flavobacteriales</taxon>
        <taxon>Flavobacteriaceae</taxon>
        <taxon>Algibacter</taxon>
    </lineage>
</organism>
<accession>A0ABV5H2W8</accession>
<gene>
    <name evidence="1" type="ORF">ACFFU1_14640</name>
</gene>
<reference evidence="1 2" key="1">
    <citation type="submission" date="2024-09" db="EMBL/GenBank/DDBJ databases">
        <authorList>
            <person name="Sun Q."/>
            <person name="Mori K."/>
        </authorList>
    </citation>
    <scope>NUCLEOTIDE SEQUENCE [LARGE SCALE GENOMIC DNA]</scope>
    <source>
        <strain evidence="1 2">CECT 8300</strain>
    </source>
</reference>
<proteinExistence type="predicted"/>
<dbReference type="EMBL" id="JBHMFA010000012">
    <property type="protein sequence ID" value="MFB9106138.1"/>
    <property type="molecule type" value="Genomic_DNA"/>
</dbReference>
<dbReference type="Proteomes" id="UP001589590">
    <property type="component" value="Unassembled WGS sequence"/>
</dbReference>
<sequence>MNYVINDRTNKKRYENVNLDYRTEIGNDIMHKNMTFRVEAIAIAIPEHGVIELICINRTNKPKQADLEVTYR</sequence>
<dbReference type="RefSeq" id="WP_290270856.1">
    <property type="nucleotide sequence ID" value="NZ_JAUFQP010000010.1"/>
</dbReference>
<evidence type="ECO:0000313" key="2">
    <source>
        <dbReference type="Proteomes" id="UP001589590"/>
    </source>
</evidence>
<evidence type="ECO:0000313" key="1">
    <source>
        <dbReference type="EMBL" id="MFB9106138.1"/>
    </source>
</evidence>
<comment type="caution">
    <text evidence="1">The sequence shown here is derived from an EMBL/GenBank/DDBJ whole genome shotgun (WGS) entry which is preliminary data.</text>
</comment>